<dbReference type="Gene3D" id="1.10.10.10">
    <property type="entry name" value="Winged helix-like DNA-binding domain superfamily/Winged helix DNA-binding domain"/>
    <property type="match status" value="1"/>
</dbReference>
<dbReference type="InterPro" id="IPR041657">
    <property type="entry name" value="HTH_17"/>
</dbReference>
<dbReference type="InterPro" id="IPR036388">
    <property type="entry name" value="WH-like_DNA-bd_sf"/>
</dbReference>
<dbReference type="Pfam" id="PF12728">
    <property type="entry name" value="HTH_17"/>
    <property type="match status" value="1"/>
</dbReference>
<reference evidence="2 3" key="1">
    <citation type="submission" date="2019-08" db="EMBL/GenBank/DDBJ databases">
        <title>Emergence of NDM-5-producing hypervirulent Klebsiella pneumoniae from clinical infections.</title>
        <authorList>
            <person name="Shen Z."/>
            <person name="Zhang H."/>
            <person name="Li M."/>
        </authorList>
    </citation>
    <scope>NUCLEOTIDE SEQUENCE [LARGE SCALE GENOMIC DNA]</scope>
    <source>
        <strain evidence="2 3">RJ18-06</strain>
    </source>
</reference>
<dbReference type="AlphaFoldDB" id="A0A5C2LKN7"/>
<sequence>MSTEQWVTAEHVAEHLGIAKDTVYRWREHKGLPAHRVGRLWKFQLSEVDEWVRAGGAGEDSGEQGGAPSMICTALSAYVAAVE</sequence>
<gene>
    <name evidence="2" type="ORF">FZ929_17860</name>
</gene>
<name>A0A5C2LKN7_KLEPN</name>
<dbReference type="InterPro" id="IPR010093">
    <property type="entry name" value="SinI_DNA-bd"/>
</dbReference>
<dbReference type="SUPFAM" id="SSF46955">
    <property type="entry name" value="Putative DNA-binding domain"/>
    <property type="match status" value="1"/>
</dbReference>
<dbReference type="Proteomes" id="UP000325096">
    <property type="component" value="Chromosome"/>
</dbReference>
<organism evidence="2 3">
    <name type="scientific">Klebsiella pneumoniae</name>
    <dbReference type="NCBI Taxonomy" id="573"/>
    <lineage>
        <taxon>Bacteria</taxon>
        <taxon>Pseudomonadati</taxon>
        <taxon>Pseudomonadota</taxon>
        <taxon>Gammaproteobacteria</taxon>
        <taxon>Enterobacterales</taxon>
        <taxon>Enterobacteriaceae</taxon>
        <taxon>Klebsiella/Raoultella group</taxon>
        <taxon>Klebsiella</taxon>
        <taxon>Klebsiella pneumoniae complex</taxon>
    </lineage>
</organism>
<protein>
    <submittedName>
        <fullName evidence="2">Helix-turn-helix domain-containing protein</fullName>
    </submittedName>
</protein>
<evidence type="ECO:0000259" key="1">
    <source>
        <dbReference type="Pfam" id="PF12728"/>
    </source>
</evidence>
<evidence type="ECO:0000313" key="3">
    <source>
        <dbReference type="Proteomes" id="UP000325096"/>
    </source>
</evidence>
<dbReference type="InterPro" id="IPR009061">
    <property type="entry name" value="DNA-bd_dom_put_sf"/>
</dbReference>
<accession>A0A5C2LKN7</accession>
<dbReference type="NCBIfam" id="TIGR01764">
    <property type="entry name" value="excise"/>
    <property type="match status" value="1"/>
</dbReference>
<dbReference type="EMBL" id="CP043669">
    <property type="protein sequence ID" value="QEP91794.1"/>
    <property type="molecule type" value="Genomic_DNA"/>
</dbReference>
<dbReference type="GO" id="GO:0003677">
    <property type="term" value="F:DNA binding"/>
    <property type="evidence" value="ECO:0007669"/>
    <property type="project" value="InterPro"/>
</dbReference>
<proteinExistence type="predicted"/>
<feature type="domain" description="Helix-turn-helix" evidence="1">
    <location>
        <begin position="6"/>
        <end position="54"/>
    </location>
</feature>
<evidence type="ECO:0000313" key="2">
    <source>
        <dbReference type="EMBL" id="QEP91794.1"/>
    </source>
</evidence>